<keyword evidence="1" id="KW-0472">Membrane</keyword>
<keyword evidence="1" id="KW-0812">Transmembrane</keyword>
<protein>
    <submittedName>
        <fullName evidence="2">DUF368 domain-containing protein</fullName>
    </submittedName>
</protein>
<feature type="transmembrane region" description="Helical" evidence="1">
    <location>
        <begin position="277"/>
        <end position="295"/>
    </location>
</feature>
<dbReference type="Proteomes" id="UP001228690">
    <property type="component" value="Chromosome"/>
</dbReference>
<dbReference type="RefSeq" id="WP_326927490.1">
    <property type="nucleotide sequence ID" value="NZ_CP123443.1"/>
</dbReference>
<evidence type="ECO:0000256" key="1">
    <source>
        <dbReference type="SAM" id="Phobius"/>
    </source>
</evidence>
<feature type="transmembrane region" description="Helical" evidence="1">
    <location>
        <begin position="66"/>
        <end position="90"/>
    </location>
</feature>
<evidence type="ECO:0000313" key="2">
    <source>
        <dbReference type="EMBL" id="WGK69308.1"/>
    </source>
</evidence>
<accession>A0ABY8MJC6</accession>
<dbReference type="InterPro" id="IPR007163">
    <property type="entry name" value="VCA0040-like"/>
</dbReference>
<feature type="transmembrane region" description="Helical" evidence="1">
    <location>
        <begin position="155"/>
        <end position="172"/>
    </location>
</feature>
<feature type="transmembrane region" description="Helical" evidence="1">
    <location>
        <begin position="202"/>
        <end position="221"/>
    </location>
</feature>
<keyword evidence="1" id="KW-1133">Transmembrane helix</keyword>
<dbReference type="PANTHER" id="PTHR37308:SF1">
    <property type="entry name" value="POLYPRENYL-PHOSPHATE TRANSPORTER"/>
    <property type="match status" value="1"/>
</dbReference>
<proteinExistence type="predicted"/>
<dbReference type="EMBL" id="CP123443">
    <property type="protein sequence ID" value="WGK69308.1"/>
    <property type="molecule type" value="Genomic_DNA"/>
</dbReference>
<keyword evidence="3" id="KW-1185">Reference proteome</keyword>
<feature type="transmembrane region" description="Helical" evidence="1">
    <location>
        <begin position="102"/>
        <end position="119"/>
    </location>
</feature>
<organism evidence="2 3">
    <name type="scientific">Candidatus Haliotispira prima</name>
    <dbReference type="NCBI Taxonomy" id="3034016"/>
    <lineage>
        <taxon>Bacteria</taxon>
        <taxon>Pseudomonadati</taxon>
        <taxon>Spirochaetota</taxon>
        <taxon>Spirochaetia</taxon>
        <taxon>Spirochaetales</taxon>
        <taxon>Spirochaetaceae</taxon>
        <taxon>Candidatus Haliotispira</taxon>
    </lineage>
</organism>
<dbReference type="PANTHER" id="PTHR37308">
    <property type="entry name" value="INTEGRAL MEMBRANE PROTEIN"/>
    <property type="match status" value="1"/>
</dbReference>
<name>A0ABY8MJC6_9SPIO</name>
<sequence length="314" mass="34291">MADNQAFQFFGNSIKGVAIGAANVVPGLSGGTIALLCGVFERLIQSIKSIDLQAVRLLLRGRFREFALRIDFIFLLAIFSGLIVGNILLARLLEFLLDHYRVYTWAFFFGLVLTSVYFVAKRISRRTFPELVALLLGGAIAIGVSALPIADANSAVWYLLFCGVIAICSMMLPGLSGSYVLILLGNYRLIMLEGVGGLRFDILAPFLIGTVLGLLAFSRVLDCLLKKYHSLTIALLCGFIFGSLRSLWPWKEEIFQSFGEKQKVVGYQYALPEWNSSLIPALLLLLLGAASIVLTEVRAGKRARKEAGTAGKSA</sequence>
<reference evidence="2 3" key="1">
    <citation type="submission" date="2023-04" db="EMBL/GenBank/DDBJ databases">
        <title>Spirochaete genome identified in red abalone sample constitutes a novel genus.</title>
        <authorList>
            <person name="Sharma S.P."/>
            <person name="Purcell C.M."/>
            <person name="Hyde J.R."/>
            <person name="Severin A.J."/>
        </authorList>
    </citation>
    <scope>NUCLEOTIDE SEQUENCE [LARGE SCALE GENOMIC DNA]</scope>
    <source>
        <strain evidence="2 3">SP-2023</strain>
    </source>
</reference>
<gene>
    <name evidence="2" type="ORF">P0082_00185</name>
</gene>
<feature type="transmembrane region" description="Helical" evidence="1">
    <location>
        <begin position="131"/>
        <end position="149"/>
    </location>
</feature>
<evidence type="ECO:0000313" key="3">
    <source>
        <dbReference type="Proteomes" id="UP001228690"/>
    </source>
</evidence>
<dbReference type="Pfam" id="PF04018">
    <property type="entry name" value="VCA0040-like"/>
    <property type="match status" value="1"/>
</dbReference>